<dbReference type="InterPro" id="IPR011009">
    <property type="entry name" value="Kinase-like_dom_sf"/>
</dbReference>
<organism evidence="7 8">
    <name type="scientific">Aspergillus keveii</name>
    <dbReference type="NCBI Taxonomy" id="714993"/>
    <lineage>
        <taxon>Eukaryota</taxon>
        <taxon>Fungi</taxon>
        <taxon>Dikarya</taxon>
        <taxon>Ascomycota</taxon>
        <taxon>Pezizomycotina</taxon>
        <taxon>Eurotiomycetes</taxon>
        <taxon>Eurotiomycetidae</taxon>
        <taxon>Eurotiales</taxon>
        <taxon>Aspergillaceae</taxon>
        <taxon>Aspergillus</taxon>
        <taxon>Aspergillus subgen. Nidulantes</taxon>
    </lineage>
</organism>
<protein>
    <recommendedName>
        <fullName evidence="2">Serine/threonine-protein kinase ATG1</fullName>
    </recommendedName>
    <alternativeName>
        <fullName evidence="5">Autophagy-related protein 1</fullName>
    </alternativeName>
    <alternativeName>
        <fullName evidence="3">Serine/threonine-protein kinase atg1</fullName>
    </alternativeName>
</protein>
<dbReference type="PROSITE" id="PS00108">
    <property type="entry name" value="PROTEIN_KINASE_ST"/>
    <property type="match status" value="1"/>
</dbReference>
<dbReference type="SMART" id="SM00220">
    <property type="entry name" value="S_TKc"/>
    <property type="match status" value="1"/>
</dbReference>
<evidence type="ECO:0000256" key="5">
    <source>
        <dbReference type="ARBA" id="ARBA00030237"/>
    </source>
</evidence>
<proteinExistence type="predicted"/>
<evidence type="ECO:0000256" key="3">
    <source>
        <dbReference type="ARBA" id="ARBA00019599"/>
    </source>
</evidence>
<evidence type="ECO:0000256" key="2">
    <source>
        <dbReference type="ARBA" id="ARBA00018572"/>
    </source>
</evidence>
<gene>
    <name evidence="7" type="ORF">BJX66DRAFT_328168</name>
</gene>
<comment type="subcellular location">
    <subcellularLocation>
        <location evidence="1">Preautophagosomal structure membrane</location>
        <topology evidence="1">Peripheral membrane protein</topology>
    </subcellularLocation>
</comment>
<dbReference type="Proteomes" id="UP001610563">
    <property type="component" value="Unassembled WGS sequence"/>
</dbReference>
<evidence type="ECO:0000313" key="7">
    <source>
        <dbReference type="EMBL" id="KAL2787004.1"/>
    </source>
</evidence>
<dbReference type="InterPro" id="IPR008271">
    <property type="entry name" value="Ser/Thr_kinase_AS"/>
</dbReference>
<accession>A0ABR4FUV2</accession>
<dbReference type="SUPFAM" id="SSF56112">
    <property type="entry name" value="Protein kinase-like (PK-like)"/>
    <property type="match status" value="1"/>
</dbReference>
<evidence type="ECO:0000256" key="4">
    <source>
        <dbReference type="ARBA" id="ARBA00023006"/>
    </source>
</evidence>
<dbReference type="PANTHER" id="PTHR24348">
    <property type="entry name" value="SERINE/THREONINE-PROTEIN KINASE UNC-51-RELATED"/>
    <property type="match status" value="1"/>
</dbReference>
<dbReference type="Gene3D" id="1.10.510.10">
    <property type="entry name" value="Transferase(Phosphotransferase) domain 1"/>
    <property type="match status" value="1"/>
</dbReference>
<dbReference type="PROSITE" id="PS50011">
    <property type="entry name" value="PROTEIN_KINASE_DOM"/>
    <property type="match status" value="1"/>
</dbReference>
<evidence type="ECO:0000313" key="8">
    <source>
        <dbReference type="Proteomes" id="UP001610563"/>
    </source>
</evidence>
<name>A0ABR4FUV2_9EURO</name>
<comment type="caution">
    <text evidence="7">The sequence shown here is derived from an EMBL/GenBank/DDBJ whole genome shotgun (WGS) entry which is preliminary data.</text>
</comment>
<evidence type="ECO:0000259" key="6">
    <source>
        <dbReference type="PROSITE" id="PS50011"/>
    </source>
</evidence>
<dbReference type="EMBL" id="JBFTWV010000105">
    <property type="protein sequence ID" value="KAL2787004.1"/>
    <property type="molecule type" value="Genomic_DNA"/>
</dbReference>
<dbReference type="InterPro" id="IPR045269">
    <property type="entry name" value="Atg1-like"/>
</dbReference>
<sequence>MRVLSTVSDASKGPLPIGASLRVLAARTKPLSSIYRALGADGAKYIIKDMIKGEFDYQLQLQRPLSSFPNVRSIVDTIKEREMFVYSFLAGDLLRLGQRPLSTETRRHTLRDALQGLVDLHALGVLHNDIKPNNILIDFDDGTDAQDPPSSVRIADLEDAVIVPPGKWLRGPLCGNALWRSPESWSRYSPESSIRRVLFWYYGNTALRFLPFSPAQSTNSAQMIYAMVNEMVFRVPDSHLNAEDSWLHILFRHISYFGDEEGVNGLLEHIGEANNPRQPLEAWRYLEPDLRDLIGKMTRLDPKNRITAKEALDHPWFGDRV</sequence>
<evidence type="ECO:0000256" key="1">
    <source>
        <dbReference type="ARBA" id="ARBA00004623"/>
    </source>
</evidence>
<dbReference type="Pfam" id="PF00069">
    <property type="entry name" value="Pkinase"/>
    <property type="match status" value="1"/>
</dbReference>
<feature type="domain" description="Protein kinase" evidence="6">
    <location>
        <begin position="1"/>
        <end position="317"/>
    </location>
</feature>
<dbReference type="InterPro" id="IPR000719">
    <property type="entry name" value="Prot_kinase_dom"/>
</dbReference>
<keyword evidence="8" id="KW-1185">Reference proteome</keyword>
<reference evidence="7 8" key="1">
    <citation type="submission" date="2024-07" db="EMBL/GenBank/DDBJ databases">
        <title>Section-level genome sequencing and comparative genomics of Aspergillus sections Usti and Cavernicolus.</title>
        <authorList>
            <consortium name="Lawrence Berkeley National Laboratory"/>
            <person name="Nybo J.L."/>
            <person name="Vesth T.C."/>
            <person name="Theobald S."/>
            <person name="Frisvad J.C."/>
            <person name="Larsen T.O."/>
            <person name="Kjaerboelling I."/>
            <person name="Rothschild-Mancinelli K."/>
            <person name="Lyhne E.K."/>
            <person name="Kogle M.E."/>
            <person name="Barry K."/>
            <person name="Clum A."/>
            <person name="Na H."/>
            <person name="Ledsgaard L."/>
            <person name="Lin J."/>
            <person name="Lipzen A."/>
            <person name="Kuo A."/>
            <person name="Riley R."/>
            <person name="Mondo S."/>
            <person name="Labutti K."/>
            <person name="Haridas S."/>
            <person name="Pangalinan J."/>
            <person name="Salamov A.A."/>
            <person name="Simmons B.A."/>
            <person name="Magnuson J.K."/>
            <person name="Chen J."/>
            <person name="Drula E."/>
            <person name="Henrissat B."/>
            <person name="Wiebenga A."/>
            <person name="Lubbers R.J."/>
            <person name="Gomes A.C."/>
            <person name="Makela M.R."/>
            <person name="Stajich J."/>
            <person name="Grigoriev I.V."/>
            <person name="Mortensen U.H."/>
            <person name="De Vries R.P."/>
            <person name="Baker S.E."/>
            <person name="Andersen M.R."/>
        </authorList>
    </citation>
    <scope>NUCLEOTIDE SEQUENCE [LARGE SCALE GENOMIC DNA]</scope>
    <source>
        <strain evidence="7 8">CBS 209.92</strain>
    </source>
</reference>
<keyword evidence="4" id="KW-0072">Autophagy</keyword>